<evidence type="ECO:0000313" key="3">
    <source>
        <dbReference type="Proteomes" id="UP000256329"/>
    </source>
</evidence>
<name>A0A3D8P4A2_9THEO</name>
<dbReference type="AlphaFoldDB" id="A0A3D8P4A2"/>
<dbReference type="Pfam" id="PF13672">
    <property type="entry name" value="PP2C_2"/>
    <property type="match status" value="1"/>
</dbReference>
<organism evidence="2 3">
    <name type="scientific">Ammonifex thiophilus</name>
    <dbReference type="NCBI Taxonomy" id="444093"/>
    <lineage>
        <taxon>Bacteria</taxon>
        <taxon>Bacillati</taxon>
        <taxon>Bacillota</taxon>
        <taxon>Clostridia</taxon>
        <taxon>Thermoanaerobacterales</taxon>
        <taxon>Thermoanaerobacteraceae</taxon>
        <taxon>Ammonifex</taxon>
    </lineage>
</organism>
<comment type="caution">
    <text evidence="2">The sequence shown here is derived from an EMBL/GenBank/DDBJ whole genome shotgun (WGS) entry which is preliminary data.</text>
</comment>
<accession>A0A3D8P4A2</accession>
<proteinExistence type="predicted"/>
<dbReference type="SMART" id="SM00331">
    <property type="entry name" value="PP2C_SIG"/>
    <property type="match status" value="1"/>
</dbReference>
<feature type="domain" description="PPM-type phosphatase" evidence="1">
    <location>
        <begin position="7"/>
        <end position="239"/>
    </location>
</feature>
<dbReference type="CDD" id="cd00143">
    <property type="entry name" value="PP2Cc"/>
    <property type="match status" value="1"/>
</dbReference>
<dbReference type="NCBIfam" id="NF033484">
    <property type="entry name" value="Stp1_PP2C_phos"/>
    <property type="match status" value="1"/>
</dbReference>
<gene>
    <name evidence="2" type="ORF">DXX99_03750</name>
</gene>
<dbReference type="PANTHER" id="PTHR47992">
    <property type="entry name" value="PROTEIN PHOSPHATASE"/>
    <property type="match status" value="1"/>
</dbReference>
<evidence type="ECO:0000313" key="2">
    <source>
        <dbReference type="EMBL" id="RDV83959.1"/>
    </source>
</evidence>
<dbReference type="InterPro" id="IPR015655">
    <property type="entry name" value="PP2C"/>
</dbReference>
<reference evidence="2 3" key="1">
    <citation type="submission" date="2018-08" db="EMBL/GenBank/DDBJ databases">
        <title>Form III RuBisCO-mediated autotrophy in Thermodesulfobium bacteria.</title>
        <authorList>
            <person name="Toshchakov S.V."/>
            <person name="Kublanov I.V."/>
            <person name="Frolov E."/>
            <person name="Bonch-Osmolovskaya E.A."/>
            <person name="Tourova T.P."/>
            <person name="Chernych N.A."/>
            <person name="Lebedinsky A.V."/>
        </authorList>
    </citation>
    <scope>NUCLEOTIDE SEQUENCE [LARGE SCALE GENOMIC DNA]</scope>
    <source>
        <strain evidence="2 3">SR</strain>
    </source>
</reference>
<dbReference type="EMBL" id="QSLN01000003">
    <property type="protein sequence ID" value="RDV83959.1"/>
    <property type="molecule type" value="Genomic_DNA"/>
</dbReference>
<protein>
    <submittedName>
        <fullName evidence="2">Stp1/IreP family PP2C-type Ser/Thr phosphatase</fullName>
    </submittedName>
</protein>
<evidence type="ECO:0000259" key="1">
    <source>
        <dbReference type="PROSITE" id="PS51746"/>
    </source>
</evidence>
<sequence length="241" mass="26252">MGPREMEWVAKSDPGLVRPRNEDAYLVLPDKGLFAVADGLGGHQAGDVASQLAVSTVAQFWQEEKEVSLERLVAAVKAANEAVYRASLARPECMGMGTTLTVCLVKEKELLWAHVGDSRGYLLRGGEVTQFTQDHTLVAELLREGEISPEEAEWHPYRHVLSRALGIEAAVEVDAGSFALERGDIILLCTDGLTLHLTPEEILRLVREAKSLAAGGEKLLAEALERGGEDNITLVMVRIDD</sequence>
<dbReference type="OrthoDB" id="9801841at2"/>
<dbReference type="Proteomes" id="UP000256329">
    <property type="component" value="Unassembled WGS sequence"/>
</dbReference>
<dbReference type="PROSITE" id="PS51746">
    <property type="entry name" value="PPM_2"/>
    <property type="match status" value="1"/>
</dbReference>
<dbReference type="Gene3D" id="3.60.40.10">
    <property type="entry name" value="PPM-type phosphatase domain"/>
    <property type="match status" value="1"/>
</dbReference>
<dbReference type="InterPro" id="IPR001932">
    <property type="entry name" value="PPM-type_phosphatase-like_dom"/>
</dbReference>
<keyword evidence="3" id="KW-1185">Reference proteome</keyword>
<dbReference type="InterPro" id="IPR036457">
    <property type="entry name" value="PPM-type-like_dom_sf"/>
</dbReference>
<dbReference type="SUPFAM" id="SSF81606">
    <property type="entry name" value="PP2C-like"/>
    <property type="match status" value="1"/>
</dbReference>
<dbReference type="GO" id="GO:0004722">
    <property type="term" value="F:protein serine/threonine phosphatase activity"/>
    <property type="evidence" value="ECO:0007669"/>
    <property type="project" value="InterPro"/>
</dbReference>
<dbReference type="SMART" id="SM00332">
    <property type="entry name" value="PP2Cc"/>
    <property type="match status" value="1"/>
</dbReference>